<name>A0A1Q9C3Z1_SYMMI</name>
<sequence>MRESAVVDKALCARHRSNLAAGCHRGWRVRKISGPAGSQTDLTFFNNSAHASGFGWHLKPPHAPPTLNVFQNFTAFRCSTGMFYYGTGNIFHDDHRFIECGTGHFMNHLSNGPHTAPFYHNLVLVGNIDQNPTFSRGGVGVRGPKDNEYFYISGLTVINYLQSAVLHGCFETTCTMRYERIRWFNSTRRTFSYASQSGIYWDMDGTLTGYTNGFVSLNYEYMHFPGICSVVDEHVNGVMCGASDGSVRVRRLLVNEQQPWQLDGKLMNVRTSAGFDQVAYDTKKLSGWPVIVLENETFDMRVDDPNDFQELAFLYSTRPYVMESLGYIYNQTTPMDEAIIVHVNFTDWRDHYDADASTALASQKIGVREFELPGPGRLVQGGADAVRCFYKEPGTIVVNCARRSGTASVEMRGEVEIYWLPMTEANMEHACKCYMNEYGQTLLDALQQGKTVAVHCQEGVHRSLEFAQQLHAWATGKREETGLPISMPELPEEDSEQEEVEAAAVPSERIAL</sequence>
<comment type="caution">
    <text evidence="3">The sequence shown here is derived from an EMBL/GenBank/DDBJ whole genome shotgun (WGS) entry which is preliminary data.</text>
</comment>
<dbReference type="EMBL" id="LSRX01001734">
    <property type="protein sequence ID" value="OLP77641.1"/>
    <property type="molecule type" value="Genomic_DNA"/>
</dbReference>
<evidence type="ECO:0000313" key="3">
    <source>
        <dbReference type="EMBL" id="OLP77641.1"/>
    </source>
</evidence>
<feature type="region of interest" description="Disordered" evidence="2">
    <location>
        <begin position="481"/>
        <end position="512"/>
    </location>
</feature>
<feature type="compositionally biased region" description="Acidic residues" evidence="2">
    <location>
        <begin position="490"/>
        <end position="501"/>
    </location>
</feature>
<gene>
    <name evidence="3" type="ORF">AK812_SmicGene42281</name>
</gene>
<dbReference type="OrthoDB" id="120976at2759"/>
<feature type="compositionally biased region" description="Low complexity" evidence="2">
    <location>
        <begin position="502"/>
        <end position="512"/>
    </location>
</feature>
<keyword evidence="4" id="KW-1185">Reference proteome</keyword>
<dbReference type="Proteomes" id="UP000186817">
    <property type="component" value="Unassembled WGS sequence"/>
</dbReference>
<keyword evidence="1" id="KW-0732">Signal</keyword>
<accession>A0A1Q9C3Z1</accession>
<dbReference type="InterPro" id="IPR029021">
    <property type="entry name" value="Prot-tyrosine_phosphatase-like"/>
</dbReference>
<proteinExistence type="predicted"/>
<protein>
    <submittedName>
        <fullName evidence="3">Uncharacterized protein</fullName>
    </submittedName>
</protein>
<organism evidence="3 4">
    <name type="scientific">Symbiodinium microadriaticum</name>
    <name type="common">Dinoflagellate</name>
    <name type="synonym">Zooxanthella microadriatica</name>
    <dbReference type="NCBI Taxonomy" id="2951"/>
    <lineage>
        <taxon>Eukaryota</taxon>
        <taxon>Sar</taxon>
        <taxon>Alveolata</taxon>
        <taxon>Dinophyceae</taxon>
        <taxon>Suessiales</taxon>
        <taxon>Symbiodiniaceae</taxon>
        <taxon>Symbiodinium</taxon>
    </lineage>
</organism>
<dbReference type="PANTHER" id="PTHR46769:SF2">
    <property type="entry name" value="FIBROCYSTIN-L ISOFORM 2 PRECURSOR-RELATED"/>
    <property type="match status" value="1"/>
</dbReference>
<dbReference type="InterPro" id="IPR052387">
    <property type="entry name" value="Fibrocystin"/>
</dbReference>
<dbReference type="AlphaFoldDB" id="A0A1Q9C3Z1"/>
<evidence type="ECO:0000256" key="2">
    <source>
        <dbReference type="SAM" id="MobiDB-lite"/>
    </source>
</evidence>
<reference evidence="3 4" key="1">
    <citation type="submission" date="2016-02" db="EMBL/GenBank/DDBJ databases">
        <title>Genome analysis of coral dinoflagellate symbionts highlights evolutionary adaptations to a symbiotic lifestyle.</title>
        <authorList>
            <person name="Aranda M."/>
            <person name="Li Y."/>
            <person name="Liew Y.J."/>
            <person name="Baumgarten S."/>
            <person name="Simakov O."/>
            <person name="Wilson M."/>
            <person name="Piel J."/>
            <person name="Ashoor H."/>
            <person name="Bougouffa S."/>
            <person name="Bajic V.B."/>
            <person name="Ryu T."/>
            <person name="Ravasi T."/>
            <person name="Bayer T."/>
            <person name="Micklem G."/>
            <person name="Kim H."/>
            <person name="Bhak J."/>
            <person name="Lajeunesse T.C."/>
            <person name="Voolstra C.R."/>
        </authorList>
    </citation>
    <scope>NUCLEOTIDE SEQUENCE [LARGE SCALE GENOMIC DNA]</scope>
    <source>
        <strain evidence="3 4">CCMP2467</strain>
    </source>
</reference>
<dbReference type="SUPFAM" id="SSF52799">
    <property type="entry name" value="(Phosphotyrosine protein) phosphatases II"/>
    <property type="match status" value="1"/>
</dbReference>
<evidence type="ECO:0000313" key="4">
    <source>
        <dbReference type="Proteomes" id="UP000186817"/>
    </source>
</evidence>
<dbReference type="PANTHER" id="PTHR46769">
    <property type="entry name" value="POLYCYSTIC KIDNEY AND HEPATIC DISEASE 1 (AUTOSOMAL RECESSIVE)-LIKE 1"/>
    <property type="match status" value="1"/>
</dbReference>
<evidence type="ECO:0000256" key="1">
    <source>
        <dbReference type="ARBA" id="ARBA00022729"/>
    </source>
</evidence>
<dbReference type="Gene3D" id="3.90.190.10">
    <property type="entry name" value="Protein tyrosine phosphatase superfamily"/>
    <property type="match status" value="1"/>
</dbReference>